<comment type="caution">
    <text evidence="1">The sequence shown here is derived from an EMBL/GenBank/DDBJ whole genome shotgun (WGS) entry which is preliminary data.</text>
</comment>
<name>A0ABS7IUT6_9SPHN</name>
<dbReference type="InterPro" id="IPR025683">
    <property type="entry name" value="Protein_beta"/>
</dbReference>
<evidence type="ECO:0000313" key="1">
    <source>
        <dbReference type="EMBL" id="MBX7457187.1"/>
    </source>
</evidence>
<dbReference type="Proteomes" id="UP000783253">
    <property type="component" value="Unassembled WGS sequence"/>
</dbReference>
<accession>A0ABS7IUT6</accession>
<reference evidence="1 2" key="1">
    <citation type="submission" date="2021-08" db="EMBL/GenBank/DDBJ databases">
        <title>Comparative Genomics Analysis of the Genus Qipengyuania Reveals Extensive Genetic Diversity and Metabolic Versatility, Including the Description of Fifteen Novel Species.</title>
        <authorList>
            <person name="Liu Y."/>
        </authorList>
    </citation>
    <scope>NUCLEOTIDE SEQUENCE [LARGE SCALE GENOMIC DNA]</scope>
    <source>
        <strain evidence="1 2">1NDH17</strain>
    </source>
</reference>
<proteinExistence type="predicted"/>
<protein>
    <submittedName>
        <fullName evidence="1">Beta family protein</fullName>
    </submittedName>
</protein>
<evidence type="ECO:0000313" key="2">
    <source>
        <dbReference type="Proteomes" id="UP000783253"/>
    </source>
</evidence>
<dbReference type="RefSeq" id="WP_221572517.1">
    <property type="nucleotide sequence ID" value="NZ_JAIGNK010000001.1"/>
</dbReference>
<gene>
    <name evidence="1" type="ORF">K3152_02910</name>
</gene>
<dbReference type="Pfam" id="PF14350">
    <property type="entry name" value="Beta_protein"/>
    <property type="match status" value="1"/>
</dbReference>
<organism evidence="1 2">
    <name type="scientific">Qipengyuania polymorpha</name>
    <dbReference type="NCBI Taxonomy" id="2867234"/>
    <lineage>
        <taxon>Bacteria</taxon>
        <taxon>Pseudomonadati</taxon>
        <taxon>Pseudomonadota</taxon>
        <taxon>Alphaproteobacteria</taxon>
        <taxon>Sphingomonadales</taxon>
        <taxon>Erythrobacteraceae</taxon>
        <taxon>Qipengyuania</taxon>
    </lineage>
</organism>
<sequence length="378" mass="42474">MPVVNFSEHSYVPVLTGDEVSQIAFAHLSDECRNRLLPLFELTRNRSATDFAPSVELVSAIRAPQFLIDLDKRVAPPPYQSRNPSDPIAEAARVERETAENNAFNEALSSLLDPADGFRNWRALVAELPEAVPVLQYTNPGPQANAIIRQAALLLNSHERIAIRIQRHQSDLLANLAIQILSIAPSSAQVLVILDCGQARRNYLERAEWAADTMALITNELDRQQIADLEAVCMSNSYPQPNHDGLRIADNYDREVWVDACDEFPFLFGDYAASHKVSSLSAFKPRSFRATVVHTLDEQWLIHRDENSDDPEGWTRGCEVIAAHDAFDPIDSRTDERITEVAQQGIDVGDRPRDWHALRMSGHIERQSRIVDPDDLDE</sequence>
<keyword evidence="2" id="KW-1185">Reference proteome</keyword>
<dbReference type="EMBL" id="JAIGNK010000001">
    <property type="protein sequence ID" value="MBX7457187.1"/>
    <property type="molecule type" value="Genomic_DNA"/>
</dbReference>